<sequence length="59" mass="6874">MAHEWKDVHQGAEGIFNYGKRKCTNCGAEQTKESIHEWGRVKGYRWTPKVGRCKPNKLQ</sequence>
<dbReference type="EMBL" id="JAUHGG010000003">
    <property type="protein sequence ID" value="MDS1821106.1"/>
    <property type="molecule type" value="Genomic_DNA"/>
</dbReference>
<accession>A0AAW8PZY7</accession>
<evidence type="ECO:0000313" key="2">
    <source>
        <dbReference type="Proteomes" id="UP001253193"/>
    </source>
</evidence>
<comment type="caution">
    <text evidence="1">The sequence shown here is derived from an EMBL/GenBank/DDBJ whole genome shotgun (WGS) entry which is preliminary data.</text>
</comment>
<dbReference type="Proteomes" id="UP001253193">
    <property type="component" value="Unassembled WGS sequence"/>
</dbReference>
<evidence type="ECO:0000313" key="1">
    <source>
        <dbReference type="EMBL" id="MDS1821106.1"/>
    </source>
</evidence>
<proteinExistence type="predicted"/>
<reference evidence="1" key="1">
    <citation type="submission" date="2023-06" db="EMBL/GenBank/DDBJ databases">
        <title>Genomic Diversity of Vibrio spp. and Metagenomic Analysis of Pathogens in Florida Gulf Coastal Waters Following Hurricane Ian.</title>
        <authorList>
            <person name="Brumfield K.D."/>
        </authorList>
    </citation>
    <scope>NUCLEOTIDE SEQUENCE</scope>
    <source>
        <strain evidence="1">WBS2B-138</strain>
    </source>
</reference>
<organism evidence="1 2">
    <name type="scientific">Vibrio parahaemolyticus</name>
    <dbReference type="NCBI Taxonomy" id="670"/>
    <lineage>
        <taxon>Bacteria</taxon>
        <taxon>Pseudomonadati</taxon>
        <taxon>Pseudomonadota</taxon>
        <taxon>Gammaproteobacteria</taxon>
        <taxon>Vibrionales</taxon>
        <taxon>Vibrionaceae</taxon>
        <taxon>Vibrio</taxon>
    </lineage>
</organism>
<dbReference type="AlphaFoldDB" id="A0AAW8PZY7"/>
<dbReference type="RefSeq" id="WP_311019947.1">
    <property type="nucleotide sequence ID" value="NZ_JAUHGG010000003.1"/>
</dbReference>
<gene>
    <name evidence="1" type="ORF">QX249_10580</name>
</gene>
<name>A0AAW8PZY7_VIBPH</name>
<protein>
    <submittedName>
        <fullName evidence="1">Uncharacterized protein</fullName>
    </submittedName>
</protein>